<dbReference type="KEGG" id="mlr:MELLADRAFT_84420"/>
<reference evidence="2" key="1">
    <citation type="journal article" date="2011" name="Proc. Natl. Acad. Sci. U.S.A.">
        <title>Obligate biotrophy features unraveled by the genomic analysis of rust fungi.</title>
        <authorList>
            <person name="Duplessis S."/>
            <person name="Cuomo C.A."/>
            <person name="Lin Y.-C."/>
            <person name="Aerts A."/>
            <person name="Tisserant E."/>
            <person name="Veneault-Fourrey C."/>
            <person name="Joly D.L."/>
            <person name="Hacquard S."/>
            <person name="Amselem J."/>
            <person name="Cantarel B.L."/>
            <person name="Chiu R."/>
            <person name="Coutinho P.M."/>
            <person name="Feau N."/>
            <person name="Field M."/>
            <person name="Frey P."/>
            <person name="Gelhaye E."/>
            <person name="Goldberg J."/>
            <person name="Grabherr M.G."/>
            <person name="Kodira C.D."/>
            <person name="Kohler A."/>
            <person name="Kuees U."/>
            <person name="Lindquist E.A."/>
            <person name="Lucas S.M."/>
            <person name="Mago R."/>
            <person name="Mauceli E."/>
            <person name="Morin E."/>
            <person name="Murat C."/>
            <person name="Pangilinan J.L."/>
            <person name="Park R."/>
            <person name="Pearson M."/>
            <person name="Quesneville H."/>
            <person name="Rouhier N."/>
            <person name="Sakthikumar S."/>
            <person name="Salamov A.A."/>
            <person name="Schmutz J."/>
            <person name="Selles B."/>
            <person name="Shapiro H."/>
            <person name="Tanguay P."/>
            <person name="Tuskan G.A."/>
            <person name="Henrissat B."/>
            <person name="Van de Peer Y."/>
            <person name="Rouze P."/>
            <person name="Ellis J.G."/>
            <person name="Dodds P.N."/>
            <person name="Schein J.E."/>
            <person name="Zhong S."/>
            <person name="Hamelin R.C."/>
            <person name="Grigoriev I.V."/>
            <person name="Szabo L.J."/>
            <person name="Martin F."/>
        </authorList>
    </citation>
    <scope>NUCLEOTIDE SEQUENCE [LARGE SCALE GENOMIC DNA]</scope>
    <source>
        <strain evidence="2">98AG31 / pathotype 3-4-7</strain>
    </source>
</reference>
<dbReference type="AlphaFoldDB" id="F4RFP6"/>
<proteinExistence type="predicted"/>
<dbReference type="VEuPathDB" id="FungiDB:MELLADRAFT_84420"/>
<gene>
    <name evidence="1" type="ORF">MELLADRAFT_84420</name>
</gene>
<dbReference type="EMBL" id="GL883099">
    <property type="protein sequence ID" value="EGG08896.1"/>
    <property type="molecule type" value="Genomic_DNA"/>
</dbReference>
<dbReference type="InParanoid" id="F4RFP6"/>
<dbReference type="HOGENOM" id="CLU_097631_0_0_1"/>
<name>F4RFP6_MELLP</name>
<dbReference type="GeneID" id="18933473"/>
<evidence type="ECO:0000313" key="1">
    <source>
        <dbReference type="EMBL" id="EGG08896.1"/>
    </source>
</evidence>
<keyword evidence="2" id="KW-1185">Reference proteome</keyword>
<sequence>MTPLTAKISAILTAKSNATLLHLCLREGDSAWHQSETKLILKDQRGDPLPCNLRAYGLLMADNVLIHNHTYHIHGPVGVDPNSGAFIKHSCITQTLVATVPPQQGDLAAKAWINSTGKVLRVVWDNVSEEGEWHLTVQAEHEIFNPDLSEMEDIQVNTMMTFEGLVISKDQENNELIVQVLSHGFVA</sequence>
<dbReference type="RefSeq" id="XP_007407870.1">
    <property type="nucleotide sequence ID" value="XM_007407808.1"/>
</dbReference>
<organism evidence="2">
    <name type="scientific">Melampsora larici-populina (strain 98AG31 / pathotype 3-4-7)</name>
    <name type="common">Poplar leaf rust fungus</name>
    <dbReference type="NCBI Taxonomy" id="747676"/>
    <lineage>
        <taxon>Eukaryota</taxon>
        <taxon>Fungi</taxon>
        <taxon>Dikarya</taxon>
        <taxon>Basidiomycota</taxon>
        <taxon>Pucciniomycotina</taxon>
        <taxon>Pucciniomycetes</taxon>
        <taxon>Pucciniales</taxon>
        <taxon>Melampsoraceae</taxon>
        <taxon>Melampsora</taxon>
    </lineage>
</organism>
<dbReference type="Proteomes" id="UP000001072">
    <property type="component" value="Unassembled WGS sequence"/>
</dbReference>
<evidence type="ECO:0000313" key="2">
    <source>
        <dbReference type="Proteomes" id="UP000001072"/>
    </source>
</evidence>
<accession>F4RFP6</accession>
<protein>
    <submittedName>
        <fullName evidence="1">Uncharacterized protein</fullName>
    </submittedName>
</protein>